<evidence type="ECO:0000256" key="2">
    <source>
        <dbReference type="ARBA" id="ARBA00022714"/>
    </source>
</evidence>
<dbReference type="PIRSF" id="PIRSF000216">
    <property type="entry name" value="NADH_DH_24kDa"/>
    <property type="match status" value="1"/>
</dbReference>
<dbReference type="Gene3D" id="1.10.10.1590">
    <property type="entry name" value="NADH-quinone oxidoreductase subunit E"/>
    <property type="match status" value="1"/>
</dbReference>
<evidence type="ECO:0000313" key="8">
    <source>
        <dbReference type="EMBL" id="RKQ96211.1"/>
    </source>
</evidence>
<sequence>MPMLIDTIDDQTARAACARQGNRPDGLIEILHDIQASAGFVSDAAIATLADALNLSRAEVLGVVSFYHDFKRQPGARHVLKLCRAEACQAAGGDAAAAEIERRLGALGVTEGDEPALEIRSVYCLGNCALSPAALLDETPIGRIDADRLMSELVAREIVEAEPQ</sequence>
<feature type="binding site" evidence="7">
    <location>
        <position position="88"/>
    </location>
    <ligand>
        <name>[2Fe-2S] cluster</name>
        <dbReference type="ChEBI" id="CHEBI:190135"/>
    </ligand>
</feature>
<gene>
    <name evidence="8" type="ORF">C7435_2463</name>
</gene>
<feature type="binding site" evidence="7">
    <location>
        <position position="124"/>
    </location>
    <ligand>
        <name>[2Fe-2S] cluster</name>
        <dbReference type="ChEBI" id="CHEBI:190135"/>
    </ligand>
</feature>
<dbReference type="Proteomes" id="UP000273675">
    <property type="component" value="Unassembled WGS sequence"/>
</dbReference>
<comment type="cofactor">
    <cofactor evidence="6">
        <name>[2Fe-2S] cluster</name>
        <dbReference type="ChEBI" id="CHEBI:190135"/>
    </cofactor>
</comment>
<protein>
    <submittedName>
        <fullName evidence="8">Formate dehydrogenase subunit gamma</fullName>
    </submittedName>
</protein>
<dbReference type="GO" id="GO:0046872">
    <property type="term" value="F:metal ion binding"/>
    <property type="evidence" value="ECO:0007669"/>
    <property type="project" value="UniProtKB-KW"/>
</dbReference>
<keyword evidence="2 7" id="KW-0001">2Fe-2S</keyword>
<evidence type="ECO:0000256" key="6">
    <source>
        <dbReference type="ARBA" id="ARBA00034078"/>
    </source>
</evidence>
<dbReference type="OrthoDB" id="9807941at2"/>
<dbReference type="InterPro" id="IPR036249">
    <property type="entry name" value="Thioredoxin-like_sf"/>
</dbReference>
<dbReference type="SUPFAM" id="SSF52833">
    <property type="entry name" value="Thioredoxin-like"/>
    <property type="match status" value="1"/>
</dbReference>
<evidence type="ECO:0000256" key="4">
    <source>
        <dbReference type="ARBA" id="ARBA00023004"/>
    </source>
</evidence>
<dbReference type="AlphaFoldDB" id="A0A495D4P7"/>
<comment type="caution">
    <text evidence="8">The sequence shown here is derived from an EMBL/GenBank/DDBJ whole genome shotgun (WGS) entry which is preliminary data.</text>
</comment>
<name>A0A495D4P7_9PROT</name>
<dbReference type="PANTHER" id="PTHR43342:SF1">
    <property type="entry name" value="BIFURCATING [FEFE] HYDROGENASE GAMMA SUBUNIT"/>
    <property type="match status" value="1"/>
</dbReference>
<feature type="binding site" evidence="7">
    <location>
        <position position="128"/>
    </location>
    <ligand>
        <name>[2Fe-2S] cluster</name>
        <dbReference type="ChEBI" id="CHEBI:190135"/>
    </ligand>
</feature>
<keyword evidence="5 7" id="KW-0411">Iron-sulfur</keyword>
<dbReference type="GO" id="GO:0016491">
    <property type="term" value="F:oxidoreductase activity"/>
    <property type="evidence" value="ECO:0007669"/>
    <property type="project" value="InterPro"/>
</dbReference>
<feature type="binding site" evidence="7">
    <location>
        <position position="83"/>
    </location>
    <ligand>
        <name>[2Fe-2S] cluster</name>
        <dbReference type="ChEBI" id="CHEBI:190135"/>
    </ligand>
</feature>
<dbReference type="GO" id="GO:0051537">
    <property type="term" value="F:2 iron, 2 sulfur cluster binding"/>
    <property type="evidence" value="ECO:0007669"/>
    <property type="project" value="UniProtKB-KW"/>
</dbReference>
<reference evidence="8 9" key="1">
    <citation type="submission" date="2018-10" db="EMBL/GenBank/DDBJ databases">
        <title>Genomic Encyclopedia of Type Strains, Phase IV (KMG-IV): sequencing the most valuable type-strain genomes for metagenomic binning, comparative biology and taxonomic classification.</title>
        <authorList>
            <person name="Goeker M."/>
        </authorList>
    </citation>
    <scope>NUCLEOTIDE SEQUENCE [LARGE SCALE GENOMIC DNA]</scope>
    <source>
        <strain evidence="8 9">DSM 4734</strain>
    </source>
</reference>
<evidence type="ECO:0000256" key="7">
    <source>
        <dbReference type="PIRSR" id="PIRSR000216-1"/>
    </source>
</evidence>
<dbReference type="EMBL" id="RBIM01000005">
    <property type="protein sequence ID" value="RKQ96211.1"/>
    <property type="molecule type" value="Genomic_DNA"/>
</dbReference>
<evidence type="ECO:0000256" key="5">
    <source>
        <dbReference type="ARBA" id="ARBA00023014"/>
    </source>
</evidence>
<accession>A0A495D4P7</accession>
<dbReference type="InterPro" id="IPR041921">
    <property type="entry name" value="NuoE_N"/>
</dbReference>
<dbReference type="Pfam" id="PF01257">
    <property type="entry name" value="2Fe-2S_thioredx"/>
    <property type="match status" value="1"/>
</dbReference>
<comment type="similarity">
    <text evidence="1">Belongs to the complex I 24 kDa subunit family.</text>
</comment>
<dbReference type="InterPro" id="IPR002023">
    <property type="entry name" value="NuoE-like"/>
</dbReference>
<organism evidence="8 9">
    <name type="scientific">Maricaulis maris</name>
    <dbReference type="NCBI Taxonomy" id="74318"/>
    <lineage>
        <taxon>Bacteria</taxon>
        <taxon>Pseudomonadati</taxon>
        <taxon>Pseudomonadota</taxon>
        <taxon>Alphaproteobacteria</taxon>
        <taxon>Maricaulales</taxon>
        <taxon>Maricaulaceae</taxon>
        <taxon>Maricaulis</taxon>
    </lineage>
</organism>
<comment type="cofactor">
    <cofactor evidence="7">
        <name>[2Fe-2S] cluster</name>
        <dbReference type="ChEBI" id="CHEBI:190135"/>
    </cofactor>
    <text evidence="7">Binds 1 [2Fe-2S] cluster.</text>
</comment>
<dbReference type="Gene3D" id="3.40.30.10">
    <property type="entry name" value="Glutaredoxin"/>
    <property type="match status" value="1"/>
</dbReference>
<dbReference type="RefSeq" id="WP_075191527.1">
    <property type="nucleotide sequence ID" value="NZ_RBIM01000005.1"/>
</dbReference>
<keyword evidence="3 7" id="KW-0479">Metal-binding</keyword>
<evidence type="ECO:0000256" key="3">
    <source>
        <dbReference type="ARBA" id="ARBA00022723"/>
    </source>
</evidence>
<proteinExistence type="inferred from homology"/>
<dbReference type="InterPro" id="IPR028431">
    <property type="entry name" value="NADP_DH_HndA-like"/>
</dbReference>
<dbReference type="PANTHER" id="PTHR43342">
    <property type="entry name" value="NADH-QUINONE OXIDOREDUCTASE, E SUBUNIT"/>
    <property type="match status" value="1"/>
</dbReference>
<evidence type="ECO:0000256" key="1">
    <source>
        <dbReference type="ARBA" id="ARBA00010643"/>
    </source>
</evidence>
<evidence type="ECO:0000313" key="9">
    <source>
        <dbReference type="Proteomes" id="UP000273675"/>
    </source>
</evidence>
<keyword evidence="4 7" id="KW-0408">Iron</keyword>